<keyword evidence="5" id="KW-0460">Magnesium</keyword>
<organism evidence="11 12">
    <name type="scientific">Dendrothele bispora (strain CBS 962.96)</name>
    <dbReference type="NCBI Taxonomy" id="1314807"/>
    <lineage>
        <taxon>Eukaryota</taxon>
        <taxon>Fungi</taxon>
        <taxon>Dikarya</taxon>
        <taxon>Basidiomycota</taxon>
        <taxon>Agaricomycotina</taxon>
        <taxon>Agaricomycetes</taxon>
        <taxon>Agaricomycetidae</taxon>
        <taxon>Agaricales</taxon>
        <taxon>Agaricales incertae sedis</taxon>
        <taxon>Dendrothele</taxon>
    </lineage>
</organism>
<evidence type="ECO:0000256" key="2">
    <source>
        <dbReference type="ARBA" id="ARBA00009765"/>
    </source>
</evidence>
<evidence type="ECO:0000256" key="4">
    <source>
        <dbReference type="ARBA" id="ARBA00022692"/>
    </source>
</evidence>
<evidence type="ECO:0000256" key="9">
    <source>
        <dbReference type="ARBA" id="ARBA00023136"/>
    </source>
</evidence>
<dbReference type="Proteomes" id="UP000297245">
    <property type="component" value="Unassembled WGS sequence"/>
</dbReference>
<proteinExistence type="inferred from homology"/>
<feature type="transmembrane region" description="Helical" evidence="10">
    <location>
        <begin position="132"/>
        <end position="154"/>
    </location>
</feature>
<keyword evidence="3" id="KW-0813">Transport</keyword>
<feature type="transmembrane region" description="Helical" evidence="10">
    <location>
        <begin position="93"/>
        <end position="112"/>
    </location>
</feature>
<keyword evidence="6" id="KW-0809">Transit peptide</keyword>
<comment type="similarity">
    <text evidence="2">Belongs to the CorA metal ion transporter (MIT) (TC 1.A.35) family.</text>
</comment>
<evidence type="ECO:0000256" key="10">
    <source>
        <dbReference type="SAM" id="Phobius"/>
    </source>
</evidence>
<dbReference type="Pfam" id="PF22099">
    <property type="entry name" value="MRS2-like"/>
    <property type="match status" value="1"/>
</dbReference>
<dbReference type="PANTHER" id="PTHR13890:SF0">
    <property type="entry name" value="MAGNESIUM TRANSPORTER MRS2 HOMOLOG, MITOCHONDRIAL"/>
    <property type="match status" value="1"/>
</dbReference>
<evidence type="ECO:0000256" key="6">
    <source>
        <dbReference type="ARBA" id="ARBA00022946"/>
    </source>
</evidence>
<dbReference type="AlphaFoldDB" id="A0A4S8KJA2"/>
<name>A0A4S8KJA2_DENBC</name>
<protein>
    <submittedName>
        <fullName evidence="11">Uncharacterized protein</fullName>
    </submittedName>
</protein>
<dbReference type="GO" id="GO:0005743">
    <property type="term" value="C:mitochondrial inner membrane"/>
    <property type="evidence" value="ECO:0007669"/>
    <property type="project" value="TreeGrafter"/>
</dbReference>
<dbReference type="EMBL" id="ML182077">
    <property type="protein sequence ID" value="THU75473.1"/>
    <property type="molecule type" value="Genomic_DNA"/>
</dbReference>
<keyword evidence="12" id="KW-1185">Reference proteome</keyword>
<keyword evidence="7 10" id="KW-1133">Transmembrane helix</keyword>
<gene>
    <name evidence="11" type="ORF">K435DRAFT_880767</name>
</gene>
<sequence length="173" mass="19778">MTDEDLDGMHLSDKKNEISRNRDHEDLEVLLEAFHKRVEEVVNEVGNIELDIIFGTFVHNFDTDSLFAAYSQEIVELILDSNRNALLSLNLQWSYLITGLFGMNVNSLYFINNTNITVSYSLLTNRIKSHPYAFYGMTGDHCGLSAFIAVFAGFRKLTKTKGWVTWAEIEGWT</sequence>
<evidence type="ECO:0000256" key="1">
    <source>
        <dbReference type="ARBA" id="ARBA00004141"/>
    </source>
</evidence>
<dbReference type="OrthoDB" id="10251508at2759"/>
<keyword evidence="4 10" id="KW-0812">Transmembrane</keyword>
<keyword evidence="9 10" id="KW-0472">Membrane</keyword>
<dbReference type="Gene3D" id="1.20.58.340">
    <property type="entry name" value="Magnesium transport protein CorA, transmembrane region"/>
    <property type="match status" value="1"/>
</dbReference>
<keyword evidence="8" id="KW-0406">Ion transport</keyword>
<evidence type="ECO:0000256" key="5">
    <source>
        <dbReference type="ARBA" id="ARBA00022842"/>
    </source>
</evidence>
<evidence type="ECO:0000313" key="11">
    <source>
        <dbReference type="EMBL" id="THU75473.1"/>
    </source>
</evidence>
<evidence type="ECO:0000313" key="12">
    <source>
        <dbReference type="Proteomes" id="UP000297245"/>
    </source>
</evidence>
<evidence type="ECO:0000256" key="8">
    <source>
        <dbReference type="ARBA" id="ARBA00023065"/>
    </source>
</evidence>
<dbReference type="GO" id="GO:0015095">
    <property type="term" value="F:magnesium ion transmembrane transporter activity"/>
    <property type="evidence" value="ECO:0007669"/>
    <property type="project" value="TreeGrafter"/>
</dbReference>
<comment type="subcellular location">
    <subcellularLocation>
        <location evidence="1">Membrane</location>
        <topology evidence="1">Multi-pass membrane protein</topology>
    </subcellularLocation>
</comment>
<dbReference type="PANTHER" id="PTHR13890">
    <property type="entry name" value="RNA SPLICING PROTEIN MRS2, MITOCHONDRIAL"/>
    <property type="match status" value="1"/>
</dbReference>
<reference evidence="11 12" key="1">
    <citation type="journal article" date="2019" name="Nat. Ecol. Evol.">
        <title>Megaphylogeny resolves global patterns of mushroom evolution.</title>
        <authorList>
            <person name="Varga T."/>
            <person name="Krizsan K."/>
            <person name="Foldi C."/>
            <person name="Dima B."/>
            <person name="Sanchez-Garcia M."/>
            <person name="Sanchez-Ramirez S."/>
            <person name="Szollosi G.J."/>
            <person name="Szarkandi J.G."/>
            <person name="Papp V."/>
            <person name="Albert L."/>
            <person name="Andreopoulos W."/>
            <person name="Angelini C."/>
            <person name="Antonin V."/>
            <person name="Barry K.W."/>
            <person name="Bougher N.L."/>
            <person name="Buchanan P."/>
            <person name="Buyck B."/>
            <person name="Bense V."/>
            <person name="Catcheside P."/>
            <person name="Chovatia M."/>
            <person name="Cooper J."/>
            <person name="Damon W."/>
            <person name="Desjardin D."/>
            <person name="Finy P."/>
            <person name="Geml J."/>
            <person name="Haridas S."/>
            <person name="Hughes K."/>
            <person name="Justo A."/>
            <person name="Karasinski D."/>
            <person name="Kautmanova I."/>
            <person name="Kiss B."/>
            <person name="Kocsube S."/>
            <person name="Kotiranta H."/>
            <person name="LaButti K.M."/>
            <person name="Lechner B.E."/>
            <person name="Liimatainen K."/>
            <person name="Lipzen A."/>
            <person name="Lukacs Z."/>
            <person name="Mihaltcheva S."/>
            <person name="Morgado L.N."/>
            <person name="Niskanen T."/>
            <person name="Noordeloos M.E."/>
            <person name="Ohm R.A."/>
            <person name="Ortiz-Santana B."/>
            <person name="Ovrebo C."/>
            <person name="Racz N."/>
            <person name="Riley R."/>
            <person name="Savchenko A."/>
            <person name="Shiryaev A."/>
            <person name="Soop K."/>
            <person name="Spirin V."/>
            <person name="Szebenyi C."/>
            <person name="Tomsovsky M."/>
            <person name="Tulloss R.E."/>
            <person name="Uehling J."/>
            <person name="Grigoriev I.V."/>
            <person name="Vagvolgyi C."/>
            <person name="Papp T."/>
            <person name="Martin F.M."/>
            <person name="Miettinen O."/>
            <person name="Hibbett D.S."/>
            <person name="Nagy L.G."/>
        </authorList>
    </citation>
    <scope>NUCLEOTIDE SEQUENCE [LARGE SCALE GENOMIC DNA]</scope>
    <source>
        <strain evidence="11 12">CBS 962.96</strain>
    </source>
</reference>
<dbReference type="GO" id="GO:0045016">
    <property type="term" value="P:mitochondrial magnesium ion transmembrane transport"/>
    <property type="evidence" value="ECO:0007669"/>
    <property type="project" value="TreeGrafter"/>
</dbReference>
<evidence type="ECO:0000256" key="7">
    <source>
        <dbReference type="ARBA" id="ARBA00022989"/>
    </source>
</evidence>
<dbReference type="InterPro" id="IPR039204">
    <property type="entry name" value="MRS2-like"/>
</dbReference>
<accession>A0A4S8KJA2</accession>
<evidence type="ECO:0000256" key="3">
    <source>
        <dbReference type="ARBA" id="ARBA00022448"/>
    </source>
</evidence>